<feature type="binding site" evidence="6">
    <location>
        <position position="90"/>
    </location>
    <ligand>
        <name>[4Fe-4S] cluster</name>
        <dbReference type="ChEBI" id="CHEBI:49883"/>
        <label>2</label>
    </ligand>
</feature>
<comment type="subcellular location">
    <subcellularLocation>
        <location evidence="6">Cytoplasm</location>
    </subcellularLocation>
</comment>
<evidence type="ECO:0000256" key="5">
    <source>
        <dbReference type="ARBA" id="ARBA00023014"/>
    </source>
</evidence>
<comment type="function">
    <text evidence="6">Could be involved in the maturation of NapA, the catalytic subunit of the periplasmic nitrate reductase, before its export into the periplasm.</text>
</comment>
<accession>A0A4U1JRE2</accession>
<dbReference type="OrthoDB" id="9800445at2"/>
<keyword evidence="3 6" id="KW-0677">Repeat</keyword>
<comment type="cofactor">
    <cofactor evidence="6">
        <name>[4Fe-4S] cluster</name>
        <dbReference type="ChEBI" id="CHEBI:49883"/>
    </cofactor>
</comment>
<feature type="binding site" evidence="6">
    <location>
        <position position="160"/>
    </location>
    <ligand>
        <name>[4Fe-4S] cluster</name>
        <dbReference type="ChEBI" id="CHEBI:49883"/>
        <label>3</label>
    </ligand>
</feature>
<dbReference type="RefSeq" id="WP_136906061.1">
    <property type="nucleotide sequence ID" value="NZ_SWJZ01000032.1"/>
</dbReference>
<keyword evidence="2 6" id="KW-0479">Metal-binding</keyword>
<dbReference type="GO" id="GO:0046872">
    <property type="term" value="F:metal ion binding"/>
    <property type="evidence" value="ECO:0007669"/>
    <property type="project" value="UniProtKB-KW"/>
</dbReference>
<dbReference type="AlphaFoldDB" id="A0A4U1JRE2"/>
<feature type="binding site" evidence="6">
    <location>
        <position position="54"/>
    </location>
    <ligand>
        <name>[4Fe-4S] cluster</name>
        <dbReference type="ChEBI" id="CHEBI:49883"/>
        <label>1</label>
    </ligand>
</feature>
<feature type="domain" description="4Fe-4S ferredoxin-type" evidence="7">
    <location>
        <begin position="69"/>
        <end position="100"/>
    </location>
</feature>
<dbReference type="Pfam" id="PF12838">
    <property type="entry name" value="Fer4_7"/>
    <property type="match status" value="2"/>
</dbReference>
<dbReference type="PANTHER" id="PTHR43687:SF1">
    <property type="entry name" value="FERREDOXIN III"/>
    <property type="match status" value="1"/>
</dbReference>
<evidence type="ECO:0000313" key="9">
    <source>
        <dbReference type="Proteomes" id="UP000310597"/>
    </source>
</evidence>
<dbReference type="PROSITE" id="PS00198">
    <property type="entry name" value="4FE4S_FER_1"/>
    <property type="match status" value="1"/>
</dbReference>
<evidence type="ECO:0000256" key="2">
    <source>
        <dbReference type="ARBA" id="ARBA00022723"/>
    </source>
</evidence>
<feature type="binding site" evidence="6">
    <location>
        <position position="86"/>
    </location>
    <ligand>
        <name>[4Fe-4S] cluster</name>
        <dbReference type="ChEBI" id="CHEBI:49883"/>
        <label>2</label>
    </ligand>
</feature>
<dbReference type="GO" id="GO:0051539">
    <property type="term" value="F:4 iron, 4 sulfur cluster binding"/>
    <property type="evidence" value="ECO:0007669"/>
    <property type="project" value="UniProtKB-UniRule"/>
</dbReference>
<comment type="caution">
    <text evidence="8">The sequence shown here is derived from an EMBL/GenBank/DDBJ whole genome shotgun (WGS) entry which is preliminary data.</text>
</comment>
<feature type="domain" description="4Fe-4S ferredoxin-type" evidence="7">
    <location>
        <begin position="141"/>
        <end position="170"/>
    </location>
</feature>
<feature type="binding site" evidence="6">
    <location>
        <position position="80"/>
    </location>
    <ligand>
        <name>[4Fe-4S] cluster</name>
        <dbReference type="ChEBI" id="CHEBI:49883"/>
        <label>2</label>
    </ligand>
</feature>
<feature type="binding site" evidence="6">
    <location>
        <position position="48"/>
    </location>
    <ligand>
        <name>[4Fe-4S] cluster</name>
        <dbReference type="ChEBI" id="CHEBI:49883"/>
        <label>1</label>
    </ligand>
</feature>
<protein>
    <recommendedName>
        <fullName evidence="6">Ferredoxin-type protein NapF</fullName>
    </recommendedName>
</protein>
<evidence type="ECO:0000256" key="6">
    <source>
        <dbReference type="HAMAP-Rule" id="MF_02201"/>
    </source>
</evidence>
<sequence>MSSGLRPSPAIKDPRAGALSRRALLRGRVRTEILPRPPGAGAAFARDCSQCGACARACPEGIILRDGAGFPVLDLRLGACSFCGACTASCPTAALEPERPFPWRVAVGAGCLSTSGTGCRICEDRCDTGAIRFRPAPGGRATPTIDPAACTGCGACIAPCPAGALALTPTEPVPCTTSAAV</sequence>
<evidence type="ECO:0000313" key="8">
    <source>
        <dbReference type="EMBL" id="TKD21392.1"/>
    </source>
</evidence>
<evidence type="ECO:0000256" key="4">
    <source>
        <dbReference type="ARBA" id="ARBA00023004"/>
    </source>
</evidence>
<evidence type="ECO:0000256" key="1">
    <source>
        <dbReference type="ARBA" id="ARBA00022485"/>
    </source>
</evidence>
<dbReference type="PANTHER" id="PTHR43687">
    <property type="entry name" value="ADENYLYLSULFATE REDUCTASE, BETA SUBUNIT"/>
    <property type="match status" value="1"/>
</dbReference>
<feature type="binding site" evidence="6">
    <location>
        <position position="156"/>
    </location>
    <ligand>
        <name>[4Fe-4S] cluster</name>
        <dbReference type="ChEBI" id="CHEBI:49883"/>
        <label>3</label>
    </ligand>
</feature>
<comment type="subunit">
    <text evidence="6">Interacts with the cytoplasmic NapA precursor.</text>
</comment>
<dbReference type="PROSITE" id="PS51379">
    <property type="entry name" value="4FE4S_FER_2"/>
    <property type="match status" value="3"/>
</dbReference>
<comment type="similarity">
    <text evidence="6">Belongs to the NapF family.</text>
</comment>
<feature type="binding site" evidence="6">
    <location>
        <position position="83"/>
    </location>
    <ligand>
        <name>[4Fe-4S] cluster</name>
        <dbReference type="ChEBI" id="CHEBI:49883"/>
        <label>2</label>
    </ligand>
</feature>
<keyword evidence="6" id="KW-0963">Cytoplasm</keyword>
<reference evidence="8 9" key="1">
    <citation type="submission" date="2019-04" db="EMBL/GenBank/DDBJ databases">
        <title>Draft Whole-Genome sequence of the purple photosynthetic bacterium Rhodobacter capsulatus SP108 with an indigenous class A beta-lactamase.</title>
        <authorList>
            <person name="Robertson S."/>
            <person name="Meyer T.E."/>
            <person name="Kyndt J.A."/>
        </authorList>
    </citation>
    <scope>NUCLEOTIDE SEQUENCE [LARGE SCALE GENOMIC DNA]</scope>
    <source>
        <strain evidence="8 9">SP108</strain>
    </source>
</reference>
<dbReference type="InterPro" id="IPR050572">
    <property type="entry name" value="Fe-S_Ferredoxin"/>
</dbReference>
<feature type="binding site" evidence="6">
    <location>
        <position position="153"/>
    </location>
    <ligand>
        <name>[4Fe-4S] cluster</name>
        <dbReference type="ChEBI" id="CHEBI:49883"/>
        <label>3</label>
    </ligand>
</feature>
<feature type="binding site" evidence="6">
    <location>
        <position position="150"/>
    </location>
    <ligand>
        <name>[4Fe-4S] cluster</name>
        <dbReference type="ChEBI" id="CHEBI:49883"/>
        <label>3</label>
    </ligand>
</feature>
<dbReference type="InterPro" id="IPR017896">
    <property type="entry name" value="4Fe4S_Fe-S-bd"/>
</dbReference>
<dbReference type="CDD" id="cd10564">
    <property type="entry name" value="NapF_like"/>
    <property type="match status" value="1"/>
</dbReference>
<keyword evidence="5 6" id="KW-0411">Iron-sulfur</keyword>
<dbReference type="GO" id="GO:0005737">
    <property type="term" value="C:cytoplasm"/>
    <property type="evidence" value="ECO:0007669"/>
    <property type="project" value="UniProtKB-SubCell"/>
</dbReference>
<dbReference type="Proteomes" id="UP000310597">
    <property type="component" value="Unassembled WGS sequence"/>
</dbReference>
<evidence type="ECO:0000256" key="3">
    <source>
        <dbReference type="ARBA" id="ARBA00022737"/>
    </source>
</evidence>
<dbReference type="EMBL" id="SWJZ01000032">
    <property type="protein sequence ID" value="TKD21392.1"/>
    <property type="molecule type" value="Genomic_DNA"/>
</dbReference>
<keyword evidence="1 6" id="KW-0004">4Fe-4S</keyword>
<name>A0A4U1JRE2_RHOCA</name>
<dbReference type="Gene3D" id="3.30.70.20">
    <property type="match status" value="2"/>
</dbReference>
<feature type="binding site" evidence="6">
    <location>
        <position position="51"/>
    </location>
    <ligand>
        <name>[4Fe-4S] cluster</name>
        <dbReference type="ChEBI" id="CHEBI:49883"/>
        <label>1</label>
    </ligand>
</feature>
<proteinExistence type="inferred from homology"/>
<feature type="domain" description="4Fe-4S ferredoxin-type" evidence="7">
    <location>
        <begin position="40"/>
        <end position="68"/>
    </location>
</feature>
<dbReference type="HAMAP" id="MF_02201">
    <property type="entry name" value="NapF"/>
    <property type="match status" value="1"/>
</dbReference>
<gene>
    <name evidence="6" type="primary">napF</name>
    <name evidence="8" type="ORF">FBT96_09510</name>
</gene>
<evidence type="ECO:0000259" key="7">
    <source>
        <dbReference type="PROSITE" id="PS51379"/>
    </source>
</evidence>
<feature type="binding site" evidence="6">
    <location>
        <position position="58"/>
    </location>
    <ligand>
        <name>[4Fe-4S] cluster</name>
        <dbReference type="ChEBI" id="CHEBI:49883"/>
        <label>1</label>
    </ligand>
</feature>
<keyword evidence="4 6" id="KW-0408">Iron</keyword>
<dbReference type="InterPro" id="IPR017900">
    <property type="entry name" value="4Fe4S_Fe_S_CS"/>
</dbReference>
<dbReference type="SUPFAM" id="SSF54862">
    <property type="entry name" value="4Fe-4S ferredoxins"/>
    <property type="match status" value="1"/>
</dbReference>
<dbReference type="InterPro" id="IPR004496">
    <property type="entry name" value="NapF"/>
</dbReference>
<organism evidence="8 9">
    <name type="scientific">Rhodobacter capsulatus</name>
    <name type="common">Rhodopseudomonas capsulata</name>
    <dbReference type="NCBI Taxonomy" id="1061"/>
    <lineage>
        <taxon>Bacteria</taxon>
        <taxon>Pseudomonadati</taxon>
        <taxon>Pseudomonadota</taxon>
        <taxon>Alphaproteobacteria</taxon>
        <taxon>Rhodobacterales</taxon>
        <taxon>Rhodobacter group</taxon>
        <taxon>Rhodobacter</taxon>
    </lineage>
</organism>